<dbReference type="Proteomes" id="UP001153737">
    <property type="component" value="Chromosome 5"/>
</dbReference>
<feature type="region of interest" description="Disordered" evidence="2">
    <location>
        <begin position="537"/>
        <end position="560"/>
    </location>
</feature>
<keyword evidence="5" id="KW-1185">Reference proteome</keyword>
<evidence type="ECO:0000313" key="4">
    <source>
        <dbReference type="EMBL" id="CAH1169538.1"/>
    </source>
</evidence>
<evidence type="ECO:0000256" key="2">
    <source>
        <dbReference type="SAM" id="MobiDB-lite"/>
    </source>
</evidence>
<feature type="binding site" evidence="1">
    <location>
        <position position="55"/>
    </location>
    <ligand>
        <name>Zn(2+)</name>
        <dbReference type="ChEBI" id="CHEBI:29105"/>
    </ligand>
</feature>
<feature type="domain" description="ZAD" evidence="3">
    <location>
        <begin position="4"/>
        <end position="79"/>
    </location>
</feature>
<protein>
    <recommendedName>
        <fullName evidence="3">ZAD domain-containing protein</fullName>
    </recommendedName>
</protein>
<evidence type="ECO:0000313" key="5">
    <source>
        <dbReference type="Proteomes" id="UP001153737"/>
    </source>
</evidence>
<keyword evidence="1" id="KW-0862">Zinc</keyword>
<feature type="binding site" evidence="1">
    <location>
        <position position="52"/>
    </location>
    <ligand>
        <name>Zn(2+)</name>
        <dbReference type="ChEBI" id="CHEBI:29105"/>
    </ligand>
</feature>
<name>A0A9P0DRU3_PHACE</name>
<evidence type="ECO:0000259" key="3">
    <source>
        <dbReference type="PROSITE" id="PS51915"/>
    </source>
</evidence>
<feature type="region of interest" description="Disordered" evidence="2">
    <location>
        <begin position="664"/>
        <end position="684"/>
    </location>
</feature>
<dbReference type="AlphaFoldDB" id="A0A9P0DRU3"/>
<feature type="binding site" evidence="1">
    <location>
        <position position="6"/>
    </location>
    <ligand>
        <name>Zn(2+)</name>
        <dbReference type="ChEBI" id="CHEBI:29105"/>
    </ligand>
</feature>
<dbReference type="GO" id="GO:0005634">
    <property type="term" value="C:nucleus"/>
    <property type="evidence" value="ECO:0007669"/>
    <property type="project" value="InterPro"/>
</dbReference>
<dbReference type="PROSITE" id="PS00028">
    <property type="entry name" value="ZINC_FINGER_C2H2_1"/>
    <property type="match status" value="1"/>
</dbReference>
<reference evidence="4" key="1">
    <citation type="submission" date="2022-01" db="EMBL/GenBank/DDBJ databases">
        <authorList>
            <person name="King R."/>
        </authorList>
    </citation>
    <scope>NUCLEOTIDE SEQUENCE</scope>
</reference>
<dbReference type="GO" id="GO:0008270">
    <property type="term" value="F:zinc ion binding"/>
    <property type="evidence" value="ECO:0007669"/>
    <property type="project" value="UniProtKB-UniRule"/>
</dbReference>
<dbReference type="InterPro" id="IPR012934">
    <property type="entry name" value="Znf_AD"/>
</dbReference>
<feature type="binding site" evidence="1">
    <location>
        <position position="9"/>
    </location>
    <ligand>
        <name>Zn(2+)</name>
        <dbReference type="ChEBI" id="CHEBI:29105"/>
    </ligand>
</feature>
<keyword evidence="1" id="KW-0479">Metal-binding</keyword>
<keyword evidence="1" id="KW-0863">Zinc-finger</keyword>
<reference evidence="4" key="2">
    <citation type="submission" date="2022-10" db="EMBL/GenBank/DDBJ databases">
        <authorList>
            <consortium name="ENA_rothamsted_submissions"/>
            <consortium name="culmorum"/>
            <person name="King R."/>
        </authorList>
    </citation>
    <scope>NUCLEOTIDE SEQUENCE</scope>
</reference>
<sequence length="684" mass="76844">MCGEKCRLCCAPLALISLTCGKSRKKRDYIRKLIDLTIGIKFQKNDASRYICIFCISTIYNFHVFKVRSLQNEEFLQSCFQIPLKTTRKMKVDIPDLCDIELPSIDNLKTELFDWLRSKVDVEENKVEVNTPPQNEIEKQNNFHIENVSSVSTQTNSTLKMIDQQTQFETPHTYNVSCQYSVKTSDQKIQCLIPPVCCDKTSQTMKVATNISLGLKESATQCNLNDKVSVDVGILSSSICNGVESQSDITMNESEVREELDTFEADKTEVIEAEITKDDTCCNKFQEIVPLITESVDINKNNEQQISNNESLTKKRNIIRPPGCARKRLSGRRYKKMSPSVMSHVNGIVRIASPSIENKTLLTVPKSLCAESVAKMVDDNVINPLESSENLALDENHCDKTLIQDTESHKVGVNIETPLIETKKRNRSQGSPSCSFGCSIQNPNKVLLLNTPSNVVRKRGRPRKIGRSRKISMPLPISAIKAEIELPQNNEATLTVENESTETEHTEIKLESNEISTAALLFEIDSFLSPSTIKAETNLSLPSTPTKQNSLHKHNRTLSPSFKYDSPRSSKLLTVKEKVQYVKICKECDQPLYSEHERAKHRKLHMRCHLCHKVFQSVKKTKLHVSLECDQKMSKLVPVVCLDRISVSGYNLCGFSDESSPLISTGGPGGSGSPEKHLKVPMIE</sequence>
<dbReference type="SMART" id="SM00868">
    <property type="entry name" value="zf-AD"/>
    <property type="match status" value="1"/>
</dbReference>
<feature type="compositionally biased region" description="Polar residues" evidence="2">
    <location>
        <begin position="537"/>
        <end position="549"/>
    </location>
</feature>
<accession>A0A9P0DRU3</accession>
<dbReference type="OrthoDB" id="6783516at2759"/>
<organism evidence="4 5">
    <name type="scientific">Phaedon cochleariae</name>
    <name type="common">Mustard beetle</name>
    <dbReference type="NCBI Taxonomy" id="80249"/>
    <lineage>
        <taxon>Eukaryota</taxon>
        <taxon>Metazoa</taxon>
        <taxon>Ecdysozoa</taxon>
        <taxon>Arthropoda</taxon>
        <taxon>Hexapoda</taxon>
        <taxon>Insecta</taxon>
        <taxon>Pterygota</taxon>
        <taxon>Neoptera</taxon>
        <taxon>Endopterygota</taxon>
        <taxon>Coleoptera</taxon>
        <taxon>Polyphaga</taxon>
        <taxon>Cucujiformia</taxon>
        <taxon>Chrysomeloidea</taxon>
        <taxon>Chrysomelidae</taxon>
        <taxon>Chrysomelinae</taxon>
        <taxon>Chrysomelini</taxon>
        <taxon>Phaedon</taxon>
    </lineage>
</organism>
<evidence type="ECO:0000256" key="1">
    <source>
        <dbReference type="PROSITE-ProRule" id="PRU01263"/>
    </source>
</evidence>
<dbReference type="EMBL" id="OU896711">
    <property type="protein sequence ID" value="CAH1169538.1"/>
    <property type="molecule type" value="Genomic_DNA"/>
</dbReference>
<dbReference type="InterPro" id="IPR013087">
    <property type="entry name" value="Znf_C2H2_type"/>
</dbReference>
<gene>
    <name evidence="4" type="ORF">PHAECO_LOCUS9433</name>
</gene>
<proteinExistence type="predicted"/>
<dbReference type="PROSITE" id="PS51915">
    <property type="entry name" value="ZAD"/>
    <property type="match status" value="1"/>
</dbReference>